<organism evidence="1">
    <name type="scientific">Ectopseudomonas oleovorans</name>
    <name type="common">Pseudomonas oleovorans</name>
    <dbReference type="NCBI Taxonomy" id="301"/>
    <lineage>
        <taxon>Bacteria</taxon>
        <taxon>Pseudomonadati</taxon>
        <taxon>Pseudomonadota</taxon>
        <taxon>Gammaproteobacteria</taxon>
        <taxon>Pseudomonadales</taxon>
        <taxon>Pseudomonadaceae</taxon>
        <taxon>Ectopseudomonas</taxon>
    </lineage>
</organism>
<reference evidence="1" key="1">
    <citation type="submission" date="2018-11" db="EMBL/GenBank/DDBJ databases">
        <authorList>
            <consortium name="Genoscope - CEA"/>
            <person name="William W."/>
        </authorList>
    </citation>
    <scope>NUCLEOTIDE SEQUENCE [LARGE SCALE GENOMIC DNA]</scope>
    <source>
        <strain evidence="1">T9AD</strain>
    </source>
</reference>
<proteinExistence type="predicted"/>
<protein>
    <submittedName>
        <fullName evidence="1">Uncharacterized protein</fullName>
    </submittedName>
</protein>
<accession>A0A653B0V9</accession>
<dbReference type="OrthoDB" id="5457135at2"/>
<sequence>MLLQANGFLLLGALLTALAGVLHFACIFWGARGFQVLGAGEQLVAMAARRHWYPPVVACAIGCVLLLWALLTLSAAGLGPQLALAKWAVLLITLVYLGRALAFPWLKRVIIGNSERFWHLSSLLCLGLATLHGVGLAQVWQAA</sequence>
<dbReference type="AlphaFoldDB" id="A0A653B0V9"/>
<name>A0A653B0V9_ECTOL</name>
<evidence type="ECO:0000313" key="1">
    <source>
        <dbReference type="EMBL" id="VDN62185.1"/>
    </source>
</evidence>
<gene>
    <name evidence="1" type="ORF">POT9AD_1194</name>
</gene>
<dbReference type="EMBL" id="LR130779">
    <property type="protein sequence ID" value="VDN62185.1"/>
    <property type="molecule type" value="Genomic_DNA"/>
</dbReference>